<dbReference type="GO" id="GO:0016746">
    <property type="term" value="F:acyltransferase activity"/>
    <property type="evidence" value="ECO:0007669"/>
    <property type="project" value="UniProtKB-KW"/>
</dbReference>
<dbReference type="PANTHER" id="PTHR43441:SF3">
    <property type="entry name" value="ACETYLTRANSFERASE"/>
    <property type="match status" value="1"/>
</dbReference>
<evidence type="ECO:0000259" key="1">
    <source>
        <dbReference type="PROSITE" id="PS51186"/>
    </source>
</evidence>
<dbReference type="EC" id="2.3.-.-" evidence="2"/>
<dbReference type="Proteomes" id="UP001597180">
    <property type="component" value="Unassembled WGS sequence"/>
</dbReference>
<gene>
    <name evidence="2" type="ORF">ACFQ4B_20625</name>
</gene>
<dbReference type="PROSITE" id="PS51186">
    <property type="entry name" value="GNAT"/>
    <property type="match status" value="1"/>
</dbReference>
<comment type="caution">
    <text evidence="2">The sequence shown here is derived from an EMBL/GenBank/DDBJ whole genome shotgun (WGS) entry which is preliminary data.</text>
</comment>
<keyword evidence="2" id="KW-0808">Transferase</keyword>
<evidence type="ECO:0000313" key="3">
    <source>
        <dbReference type="Proteomes" id="UP001597180"/>
    </source>
</evidence>
<dbReference type="Pfam" id="PF13302">
    <property type="entry name" value="Acetyltransf_3"/>
    <property type="match status" value="1"/>
</dbReference>
<dbReference type="Gene3D" id="3.40.630.30">
    <property type="match status" value="1"/>
</dbReference>
<dbReference type="PANTHER" id="PTHR43441">
    <property type="entry name" value="RIBOSOMAL-PROTEIN-SERINE ACETYLTRANSFERASE"/>
    <property type="match status" value="1"/>
</dbReference>
<evidence type="ECO:0000313" key="2">
    <source>
        <dbReference type="EMBL" id="MFD1222527.1"/>
    </source>
</evidence>
<organism evidence="2 3">
    <name type="scientific">Paenibacillus vulneris</name>
    <dbReference type="NCBI Taxonomy" id="1133364"/>
    <lineage>
        <taxon>Bacteria</taxon>
        <taxon>Bacillati</taxon>
        <taxon>Bacillota</taxon>
        <taxon>Bacilli</taxon>
        <taxon>Bacillales</taxon>
        <taxon>Paenibacillaceae</taxon>
        <taxon>Paenibacillus</taxon>
    </lineage>
</organism>
<dbReference type="SUPFAM" id="SSF55729">
    <property type="entry name" value="Acyl-CoA N-acyltransferases (Nat)"/>
    <property type="match status" value="1"/>
</dbReference>
<keyword evidence="3" id="KW-1185">Reference proteome</keyword>
<accession>A0ABW3UQB5</accession>
<name>A0ABW3UQB5_9BACL</name>
<dbReference type="EMBL" id="JBHTLU010000031">
    <property type="protein sequence ID" value="MFD1222527.1"/>
    <property type="molecule type" value="Genomic_DNA"/>
</dbReference>
<reference evidence="3" key="1">
    <citation type="journal article" date="2019" name="Int. J. Syst. Evol. Microbiol.">
        <title>The Global Catalogue of Microorganisms (GCM) 10K type strain sequencing project: providing services to taxonomists for standard genome sequencing and annotation.</title>
        <authorList>
            <consortium name="The Broad Institute Genomics Platform"/>
            <consortium name="The Broad Institute Genome Sequencing Center for Infectious Disease"/>
            <person name="Wu L."/>
            <person name="Ma J."/>
        </authorList>
    </citation>
    <scope>NUCLEOTIDE SEQUENCE [LARGE SCALE GENOMIC DNA]</scope>
    <source>
        <strain evidence="3">CCUG 53270</strain>
    </source>
</reference>
<dbReference type="InterPro" id="IPR016181">
    <property type="entry name" value="Acyl_CoA_acyltransferase"/>
</dbReference>
<proteinExistence type="predicted"/>
<dbReference type="InterPro" id="IPR051908">
    <property type="entry name" value="Ribosomal_N-acetyltransferase"/>
</dbReference>
<feature type="domain" description="N-acetyltransferase" evidence="1">
    <location>
        <begin position="31"/>
        <end position="183"/>
    </location>
</feature>
<protein>
    <submittedName>
        <fullName evidence="2">GNAT family N-acetyltransferase</fullName>
        <ecNumber evidence="2">2.3.-.-</ecNumber>
    </submittedName>
</protein>
<dbReference type="RefSeq" id="WP_345588130.1">
    <property type="nucleotide sequence ID" value="NZ_BAABJG010000015.1"/>
</dbReference>
<sequence>MSTVNPLLLDIPESLETERLMIRAPQAEDGSMVYEAIHESIEQLRPWLPWAQEAPSLEQSETGVRQARLRYLERSDLRLYLLHKNTGKLVGCSGLHRVDWETRKFEIGYWIRTSCLGQGYITEAVNGITEFAIAQLQANRIEIRCDSINARSIQVAVRTGFTLEGTLRCDDRRTDGSLMNTMVFAKVRGFEFGSS</sequence>
<dbReference type="InterPro" id="IPR000182">
    <property type="entry name" value="GNAT_dom"/>
</dbReference>
<keyword evidence="2" id="KW-0012">Acyltransferase</keyword>